<dbReference type="EMBL" id="MN379460">
    <property type="protein sequence ID" value="QGH75019.1"/>
    <property type="molecule type" value="Genomic_DNA"/>
</dbReference>
<evidence type="ECO:0000313" key="5">
    <source>
        <dbReference type="EMBL" id="QGH75019.1"/>
    </source>
</evidence>
<dbReference type="Pfam" id="PF01555">
    <property type="entry name" value="N6_N4_Mtase"/>
    <property type="match status" value="1"/>
</dbReference>
<proteinExistence type="inferred from homology"/>
<keyword evidence="3" id="KW-0808">Transferase</keyword>
<reference evidence="5" key="1">
    <citation type="submission" date="2019-08" db="EMBL/GenBank/DDBJ databases">
        <authorList>
            <person name="Pogozhova M.P."/>
            <person name="Pisanov R.V."/>
            <person name="Gaevskaya N.E."/>
            <person name="Vodopyanov A.S."/>
        </authorList>
    </citation>
    <scope>NUCLEOTIDE SEQUENCE</scope>
</reference>
<gene>
    <name evidence="5" type="ORF">RostovM3_00054</name>
</gene>
<dbReference type="PROSITE" id="PS00092">
    <property type="entry name" value="N6_MTASE"/>
    <property type="match status" value="1"/>
</dbReference>
<protein>
    <submittedName>
        <fullName evidence="5">Putative methylase</fullName>
    </submittedName>
</protein>
<sequence>MTQFTLHHGDCLPYLKSLPAESVDLIVTDPPYDIKNTKAGGTNPLCGRMNRSQEELTELDIVSGFDMAILDEMVRVCKGVNIYIFCNKQQLPLYFQYFVNHLDCSFDLIKWVKSNSPPTFNNKYLSDTEYCFYARKGAYCNPENYADGSTLYQSPCNVKDKRLYNHPTPKPVELLRRLIRNSSQHGEVILDPFSGSGSTGEAALLEGRQFIGCEMNADHYVTSYSRLLTVSAS</sequence>
<dbReference type="InterPro" id="IPR029063">
    <property type="entry name" value="SAM-dependent_MTases_sf"/>
</dbReference>
<dbReference type="PRINTS" id="PR00508">
    <property type="entry name" value="S21N4MTFRASE"/>
</dbReference>
<evidence type="ECO:0000256" key="3">
    <source>
        <dbReference type="ARBA" id="ARBA00022679"/>
    </source>
</evidence>
<keyword evidence="2 5" id="KW-0489">Methyltransferase</keyword>
<dbReference type="SUPFAM" id="SSF53335">
    <property type="entry name" value="S-adenosyl-L-methionine-dependent methyltransferases"/>
    <property type="match status" value="1"/>
</dbReference>
<dbReference type="GO" id="GO:0003677">
    <property type="term" value="F:DNA binding"/>
    <property type="evidence" value="ECO:0007669"/>
    <property type="project" value="InterPro"/>
</dbReference>
<dbReference type="GO" id="GO:0008170">
    <property type="term" value="F:N-methyltransferase activity"/>
    <property type="evidence" value="ECO:0007669"/>
    <property type="project" value="InterPro"/>
</dbReference>
<dbReference type="InterPro" id="IPR001091">
    <property type="entry name" value="RM_Methyltransferase"/>
</dbReference>
<dbReference type="GO" id="GO:0032259">
    <property type="term" value="P:methylation"/>
    <property type="evidence" value="ECO:0007669"/>
    <property type="project" value="UniProtKB-KW"/>
</dbReference>
<evidence type="ECO:0000256" key="1">
    <source>
        <dbReference type="ARBA" id="ARBA00006594"/>
    </source>
</evidence>
<dbReference type="Gene3D" id="3.40.50.150">
    <property type="entry name" value="Vaccinia Virus protein VP39"/>
    <property type="match status" value="1"/>
</dbReference>
<name>A0A5Q2WEA3_9CAUD</name>
<evidence type="ECO:0000259" key="4">
    <source>
        <dbReference type="Pfam" id="PF01555"/>
    </source>
</evidence>
<feature type="domain" description="DNA methylase N-4/N-6" evidence="4">
    <location>
        <begin position="23"/>
        <end position="220"/>
    </location>
</feature>
<dbReference type="InterPro" id="IPR002941">
    <property type="entry name" value="DNA_methylase_N4/N6"/>
</dbReference>
<comment type="similarity">
    <text evidence="1">Belongs to the N(4)/N(6)-methyltransferase family.</text>
</comment>
<accession>A0A5Q2WEA3</accession>
<evidence type="ECO:0000256" key="2">
    <source>
        <dbReference type="ARBA" id="ARBA00022603"/>
    </source>
</evidence>
<dbReference type="InterPro" id="IPR002052">
    <property type="entry name" value="DNA_methylase_N6_adenine_CS"/>
</dbReference>
<organism evidence="5">
    <name type="scientific">Vibrio phage Rostov M3</name>
    <dbReference type="NCBI Taxonomy" id="2660724"/>
    <lineage>
        <taxon>Viruses</taxon>
        <taxon>Duplodnaviria</taxon>
        <taxon>Heunggongvirae</taxon>
        <taxon>Uroviricota</taxon>
        <taxon>Caudoviricetes</taxon>
    </lineage>
</organism>